<dbReference type="AlphaFoldDB" id="A0A450S6E3"/>
<protein>
    <recommendedName>
        <fullName evidence="2">DUF721 domain-containing protein</fullName>
    </recommendedName>
</protein>
<sequence length="148" mass="16295">MLSVADRLSHPGNPLYRLALQAKYLDAVDRALGEHLGPPINRHCRLAAITADTVVLCVDSPAWHSKLRFSGADIARFLREHCGLVMVGKVSIHVDPLLLQTSASEREAPATERLRMSPGVEKLLRNVAHSTNNPGLREAWLRLARHGS</sequence>
<organism evidence="1">
    <name type="scientific">Candidatus Kentrum sp. DK</name>
    <dbReference type="NCBI Taxonomy" id="2126562"/>
    <lineage>
        <taxon>Bacteria</taxon>
        <taxon>Pseudomonadati</taxon>
        <taxon>Pseudomonadota</taxon>
        <taxon>Gammaproteobacteria</taxon>
        <taxon>Candidatus Kentrum</taxon>
    </lineage>
</organism>
<name>A0A450S6E3_9GAMM</name>
<reference evidence="1" key="1">
    <citation type="submission" date="2019-02" db="EMBL/GenBank/DDBJ databases">
        <authorList>
            <person name="Gruber-Vodicka R. H."/>
            <person name="Seah K. B. B."/>
        </authorList>
    </citation>
    <scope>NUCLEOTIDE SEQUENCE</scope>
    <source>
        <strain evidence="1">BECK_DK161</strain>
    </source>
</reference>
<evidence type="ECO:0000313" key="1">
    <source>
        <dbReference type="EMBL" id="VFJ47423.1"/>
    </source>
</evidence>
<gene>
    <name evidence="1" type="ORF">BECKDK2373C_GA0170839_101827</name>
</gene>
<dbReference type="EMBL" id="CAADEY010000018">
    <property type="protein sequence ID" value="VFJ47423.1"/>
    <property type="molecule type" value="Genomic_DNA"/>
</dbReference>
<evidence type="ECO:0008006" key="2">
    <source>
        <dbReference type="Google" id="ProtNLM"/>
    </source>
</evidence>
<dbReference type="InterPro" id="IPR007922">
    <property type="entry name" value="DciA-like"/>
</dbReference>
<dbReference type="Pfam" id="PF05258">
    <property type="entry name" value="DciA"/>
    <property type="match status" value="1"/>
</dbReference>
<proteinExistence type="predicted"/>
<accession>A0A450S6E3</accession>